<protein>
    <recommendedName>
        <fullName evidence="3">Very-short-patch-repair endonuclease</fullName>
    </recommendedName>
</protein>
<sequence>MDVKEALTTLGGAARRKDLLAAGVRESKLRKAVAFGAVSVPVRGVLALPDADPAILAACTARAHLACISAAEARGLWVLRQPGRVHVSTDHGRPLGDHFRVHRAAGKPGMLEICIQCLRCLPELDALCIVESAVVKGLIRQSFLLENLGGQRDKSLRRIVRMIDPHAQSIVETVSRYHLRRVGYITQSQVFVPGAGRLDLMVDGVLGIEVDGKEYHSARTDFEEDRRRWNVYTVRGISVLRVTYPLLVHSPDKFLELVAECLTNLAQGDG</sequence>
<organism evidence="1 2">
    <name type="scientific">Arthrobacter subterraneus</name>
    <dbReference type="NCBI Taxonomy" id="335973"/>
    <lineage>
        <taxon>Bacteria</taxon>
        <taxon>Bacillati</taxon>
        <taxon>Actinomycetota</taxon>
        <taxon>Actinomycetes</taxon>
        <taxon>Micrococcales</taxon>
        <taxon>Micrococcaceae</taxon>
        <taxon>Arthrobacter</taxon>
    </lineage>
</organism>
<reference evidence="1 2" key="1">
    <citation type="submission" date="2016-10" db="EMBL/GenBank/DDBJ databases">
        <authorList>
            <person name="de Groot N.N."/>
        </authorList>
    </citation>
    <scope>NUCLEOTIDE SEQUENCE [LARGE SCALE GENOMIC DNA]</scope>
    <source>
        <strain evidence="1 2">NP_1H</strain>
    </source>
</reference>
<evidence type="ECO:0008006" key="3">
    <source>
        <dbReference type="Google" id="ProtNLM"/>
    </source>
</evidence>
<evidence type="ECO:0000313" key="1">
    <source>
        <dbReference type="EMBL" id="SDI43258.1"/>
    </source>
</evidence>
<dbReference type="RefSeq" id="WP_139186265.1">
    <property type="nucleotide sequence ID" value="NZ_FNDT01000011.1"/>
</dbReference>
<keyword evidence="2" id="KW-1185">Reference proteome</keyword>
<gene>
    <name evidence="1" type="ORF">SAMN04488693_11149</name>
</gene>
<proteinExistence type="predicted"/>
<evidence type="ECO:0000313" key="2">
    <source>
        <dbReference type="Proteomes" id="UP000199258"/>
    </source>
</evidence>
<dbReference type="EMBL" id="FNDT01000011">
    <property type="protein sequence ID" value="SDI43258.1"/>
    <property type="molecule type" value="Genomic_DNA"/>
</dbReference>
<dbReference type="AlphaFoldDB" id="A0A1G8KIL2"/>
<dbReference type="OrthoDB" id="2594539at2"/>
<accession>A0A1G8KIL2</accession>
<name>A0A1G8KIL2_9MICC</name>
<dbReference type="Proteomes" id="UP000199258">
    <property type="component" value="Unassembled WGS sequence"/>
</dbReference>
<dbReference type="STRING" id="335973.SAMN04488693_11149"/>
<dbReference type="Gene3D" id="3.40.960.10">
    <property type="entry name" value="VSR Endonuclease"/>
    <property type="match status" value="1"/>
</dbReference>